<dbReference type="InterPro" id="IPR017871">
    <property type="entry name" value="ABC_transporter-like_CS"/>
</dbReference>
<comment type="caution">
    <text evidence="5">The sequence shown here is derived from an EMBL/GenBank/DDBJ whole genome shotgun (WGS) entry which is preliminary data.</text>
</comment>
<evidence type="ECO:0000313" key="6">
    <source>
        <dbReference type="Proteomes" id="UP000587760"/>
    </source>
</evidence>
<evidence type="ECO:0000313" key="5">
    <source>
        <dbReference type="EMBL" id="MBB6479777.1"/>
    </source>
</evidence>
<dbReference type="Gene3D" id="3.40.50.300">
    <property type="entry name" value="P-loop containing nucleotide triphosphate hydrolases"/>
    <property type="match status" value="1"/>
</dbReference>
<keyword evidence="6" id="KW-1185">Reference proteome</keyword>
<evidence type="ECO:0000256" key="3">
    <source>
        <dbReference type="ARBA" id="ARBA00022840"/>
    </source>
</evidence>
<dbReference type="SUPFAM" id="SSF52540">
    <property type="entry name" value="P-loop containing nucleoside triphosphate hydrolases"/>
    <property type="match status" value="1"/>
</dbReference>
<gene>
    <name evidence="5" type="ORF">HNR50_001435</name>
</gene>
<dbReference type="InterPro" id="IPR003593">
    <property type="entry name" value="AAA+_ATPase"/>
</dbReference>
<dbReference type="PANTHER" id="PTHR42788">
    <property type="entry name" value="TAURINE IMPORT ATP-BINDING PROTEIN-RELATED"/>
    <property type="match status" value="1"/>
</dbReference>
<protein>
    <submittedName>
        <fullName evidence="5">Taurine transport system ATP-binding protein</fullName>
    </submittedName>
</protein>
<organism evidence="5 6">
    <name type="scientific">Spirochaeta isovalerica</name>
    <dbReference type="NCBI Taxonomy" id="150"/>
    <lineage>
        <taxon>Bacteria</taxon>
        <taxon>Pseudomonadati</taxon>
        <taxon>Spirochaetota</taxon>
        <taxon>Spirochaetia</taxon>
        <taxon>Spirochaetales</taxon>
        <taxon>Spirochaetaceae</taxon>
        <taxon>Spirochaeta</taxon>
    </lineage>
</organism>
<dbReference type="SMART" id="SM00382">
    <property type="entry name" value="AAA"/>
    <property type="match status" value="1"/>
</dbReference>
<evidence type="ECO:0000256" key="1">
    <source>
        <dbReference type="ARBA" id="ARBA00022448"/>
    </source>
</evidence>
<keyword evidence="2" id="KW-0547">Nucleotide-binding</keyword>
<evidence type="ECO:0000259" key="4">
    <source>
        <dbReference type="PROSITE" id="PS50893"/>
    </source>
</evidence>
<keyword evidence="3 5" id="KW-0067">ATP-binding</keyword>
<accession>A0A841R9A1</accession>
<dbReference type="PROSITE" id="PS50893">
    <property type="entry name" value="ABC_TRANSPORTER_2"/>
    <property type="match status" value="1"/>
</dbReference>
<name>A0A841R9A1_9SPIO</name>
<dbReference type="PROSITE" id="PS00211">
    <property type="entry name" value="ABC_TRANSPORTER_1"/>
    <property type="match status" value="1"/>
</dbReference>
<dbReference type="PANTHER" id="PTHR42788:SF13">
    <property type="entry name" value="ALIPHATIC SULFONATES IMPORT ATP-BINDING PROTEIN SSUB"/>
    <property type="match status" value="1"/>
</dbReference>
<feature type="domain" description="ABC transporter" evidence="4">
    <location>
        <begin position="4"/>
        <end position="235"/>
    </location>
</feature>
<dbReference type="Pfam" id="PF00005">
    <property type="entry name" value="ABC_tran"/>
    <property type="match status" value="1"/>
</dbReference>
<dbReference type="Proteomes" id="UP000587760">
    <property type="component" value="Unassembled WGS sequence"/>
</dbReference>
<dbReference type="InterPro" id="IPR050166">
    <property type="entry name" value="ABC_transporter_ATP-bind"/>
</dbReference>
<keyword evidence="1" id="KW-0813">Transport</keyword>
<dbReference type="GO" id="GO:0005524">
    <property type="term" value="F:ATP binding"/>
    <property type="evidence" value="ECO:0007669"/>
    <property type="project" value="UniProtKB-KW"/>
</dbReference>
<evidence type="ECO:0000256" key="2">
    <source>
        <dbReference type="ARBA" id="ARBA00022741"/>
    </source>
</evidence>
<dbReference type="AlphaFoldDB" id="A0A841R9A1"/>
<reference evidence="5 6" key="1">
    <citation type="submission" date="2020-08" db="EMBL/GenBank/DDBJ databases">
        <title>Genomic Encyclopedia of Type Strains, Phase IV (KMG-IV): sequencing the most valuable type-strain genomes for metagenomic binning, comparative biology and taxonomic classification.</title>
        <authorList>
            <person name="Goeker M."/>
        </authorList>
    </citation>
    <scope>NUCLEOTIDE SEQUENCE [LARGE SCALE GENOMIC DNA]</scope>
    <source>
        <strain evidence="5 6">DSM 2461</strain>
    </source>
</reference>
<dbReference type="InterPro" id="IPR027417">
    <property type="entry name" value="P-loop_NTPase"/>
</dbReference>
<sequence length="254" mass="28278">MNLLELAGISVDFETNKGTLSAVKDVSMTVKKGDFISIVGPSGCGKSTLLNVIGGFLPPTEGEILESGSPLTGPGRNRGVVFQKPALYPWLNVVQNVAFGLKLRGMPKNDINSSVKENLERVHLSDFGHMHPYELSGGMQQRVAIARILANDPEILLMDEPFGALDVLTREHLQDELLKIWRETHKTVLLITHSVEEAIYLSTSVYVMSELPGRILKKIDTPFSTDYRDRDSREIKSLPEFVALREEVLSYIWS</sequence>
<dbReference type="EMBL" id="JACHGJ010000002">
    <property type="protein sequence ID" value="MBB6479777.1"/>
    <property type="molecule type" value="Genomic_DNA"/>
</dbReference>
<dbReference type="InterPro" id="IPR003439">
    <property type="entry name" value="ABC_transporter-like_ATP-bd"/>
</dbReference>
<dbReference type="RefSeq" id="WP_221439826.1">
    <property type="nucleotide sequence ID" value="NZ_JACHGJ010000002.1"/>
</dbReference>
<dbReference type="CDD" id="cd03293">
    <property type="entry name" value="ABC_NrtD_SsuB_transporters"/>
    <property type="match status" value="1"/>
</dbReference>
<dbReference type="GO" id="GO:0016887">
    <property type="term" value="F:ATP hydrolysis activity"/>
    <property type="evidence" value="ECO:0007669"/>
    <property type="project" value="InterPro"/>
</dbReference>
<proteinExistence type="predicted"/>